<reference evidence="1" key="1">
    <citation type="journal article" date="2014" name="Front. Microbiol.">
        <title>High frequency of phylogenetically diverse reductive dehalogenase-homologous genes in deep subseafloor sedimentary metagenomes.</title>
        <authorList>
            <person name="Kawai M."/>
            <person name="Futagami T."/>
            <person name="Toyoda A."/>
            <person name="Takaki Y."/>
            <person name="Nishi S."/>
            <person name="Hori S."/>
            <person name="Arai W."/>
            <person name="Tsubouchi T."/>
            <person name="Morono Y."/>
            <person name="Uchiyama I."/>
            <person name="Ito T."/>
            <person name="Fujiyama A."/>
            <person name="Inagaki F."/>
            <person name="Takami H."/>
        </authorList>
    </citation>
    <scope>NUCLEOTIDE SEQUENCE</scope>
    <source>
        <strain evidence="1">Expedition CK06-06</strain>
    </source>
</reference>
<dbReference type="Gene3D" id="1.10.1740.10">
    <property type="match status" value="1"/>
</dbReference>
<sequence length="157" mass="18488">MASIETQICNRLHKLRNYIKGRVGTGEVAEDLYGEALLKILKKAKSEKIKKDFPSLDTFMWLCARTVISDHFKTEAVRKRLLEDDYVYCVNMYEKSPEKIHEVKEEIKTFMEEVRQKLNNVYRKTLILLLFQNMNHDEIANTLAIPRATISTYLLRM</sequence>
<protein>
    <recommendedName>
        <fullName evidence="2">RNA polymerase sigma-70 region 2 domain-containing protein</fullName>
    </recommendedName>
</protein>
<organism evidence="1">
    <name type="scientific">marine sediment metagenome</name>
    <dbReference type="NCBI Taxonomy" id="412755"/>
    <lineage>
        <taxon>unclassified sequences</taxon>
        <taxon>metagenomes</taxon>
        <taxon>ecological metagenomes</taxon>
    </lineage>
</organism>
<comment type="caution">
    <text evidence="1">The sequence shown here is derived from an EMBL/GenBank/DDBJ whole genome shotgun (WGS) entry which is preliminary data.</text>
</comment>
<evidence type="ECO:0008006" key="2">
    <source>
        <dbReference type="Google" id="ProtNLM"/>
    </source>
</evidence>
<dbReference type="InterPro" id="IPR013324">
    <property type="entry name" value="RNA_pol_sigma_r3/r4-like"/>
</dbReference>
<dbReference type="GO" id="GO:0006352">
    <property type="term" value="P:DNA-templated transcription initiation"/>
    <property type="evidence" value="ECO:0007669"/>
    <property type="project" value="InterPro"/>
</dbReference>
<feature type="non-terminal residue" evidence="1">
    <location>
        <position position="157"/>
    </location>
</feature>
<dbReference type="EMBL" id="BARS01054096">
    <property type="protein sequence ID" value="GAG45559.1"/>
    <property type="molecule type" value="Genomic_DNA"/>
</dbReference>
<dbReference type="SUPFAM" id="SSF88946">
    <property type="entry name" value="Sigma2 domain of RNA polymerase sigma factors"/>
    <property type="match status" value="1"/>
</dbReference>
<dbReference type="InterPro" id="IPR036388">
    <property type="entry name" value="WH-like_DNA-bd_sf"/>
</dbReference>
<evidence type="ECO:0000313" key="1">
    <source>
        <dbReference type="EMBL" id="GAG45559.1"/>
    </source>
</evidence>
<dbReference type="NCBIfam" id="TIGR02937">
    <property type="entry name" value="sigma70-ECF"/>
    <property type="match status" value="1"/>
</dbReference>
<dbReference type="SUPFAM" id="SSF88659">
    <property type="entry name" value="Sigma3 and sigma4 domains of RNA polymerase sigma factors"/>
    <property type="match status" value="1"/>
</dbReference>
<dbReference type="AlphaFoldDB" id="X0XQW3"/>
<dbReference type="InterPro" id="IPR013325">
    <property type="entry name" value="RNA_pol_sigma_r2"/>
</dbReference>
<name>X0XQW3_9ZZZZ</name>
<accession>X0XQW3</accession>
<proteinExistence type="predicted"/>
<dbReference type="Gene3D" id="1.10.10.10">
    <property type="entry name" value="Winged helix-like DNA-binding domain superfamily/Winged helix DNA-binding domain"/>
    <property type="match status" value="1"/>
</dbReference>
<dbReference type="InterPro" id="IPR014284">
    <property type="entry name" value="RNA_pol_sigma-70_dom"/>
</dbReference>
<gene>
    <name evidence="1" type="ORF">S01H1_80154</name>
</gene>
<dbReference type="GO" id="GO:0003700">
    <property type="term" value="F:DNA-binding transcription factor activity"/>
    <property type="evidence" value="ECO:0007669"/>
    <property type="project" value="InterPro"/>
</dbReference>